<name>A0A2A2KC02_9BILA</name>
<comment type="caution">
    <text evidence="1">The sequence shown here is derived from an EMBL/GenBank/DDBJ whole genome shotgun (WGS) entry which is preliminary data.</text>
</comment>
<accession>A0A2A2KC02</accession>
<evidence type="ECO:0000313" key="1">
    <source>
        <dbReference type="EMBL" id="PAV71447.1"/>
    </source>
</evidence>
<sequence length="221" mass="22725">MHGGLGQHRKQLVARAGHVAFDAHPQAVEPLSPGIGAGGLLQQRQAGNALGVEAGLPFQQGRAAHRHGVLAHQSVGLGARPVGVAEVNGGIEGRVGKQEGAGAVGQFDHIGALLAHHRKRVALHRIQLCGYLAAIGEPGFGHFHAPARTAEQFDIEEGLQAADLPTDGTLGQGQFLSGLGEALVTCGRLEADQGSGAGNLAAHVREPHMSGVEQGILMITK</sequence>
<evidence type="ECO:0000313" key="2">
    <source>
        <dbReference type="Proteomes" id="UP000218231"/>
    </source>
</evidence>
<gene>
    <name evidence="1" type="ORF">WR25_10199</name>
</gene>
<keyword evidence="2" id="KW-1185">Reference proteome</keyword>
<dbReference type="AlphaFoldDB" id="A0A2A2KC02"/>
<dbReference type="EMBL" id="LIAE01009026">
    <property type="protein sequence ID" value="PAV71447.1"/>
    <property type="molecule type" value="Genomic_DNA"/>
</dbReference>
<proteinExistence type="predicted"/>
<protein>
    <submittedName>
        <fullName evidence="1">Uncharacterized protein</fullName>
    </submittedName>
</protein>
<organism evidence="1 2">
    <name type="scientific">Diploscapter pachys</name>
    <dbReference type="NCBI Taxonomy" id="2018661"/>
    <lineage>
        <taxon>Eukaryota</taxon>
        <taxon>Metazoa</taxon>
        <taxon>Ecdysozoa</taxon>
        <taxon>Nematoda</taxon>
        <taxon>Chromadorea</taxon>
        <taxon>Rhabditida</taxon>
        <taxon>Rhabditina</taxon>
        <taxon>Rhabditomorpha</taxon>
        <taxon>Rhabditoidea</taxon>
        <taxon>Rhabditidae</taxon>
        <taxon>Diploscapter</taxon>
    </lineage>
</organism>
<reference evidence="1 2" key="1">
    <citation type="journal article" date="2017" name="Curr. Biol.">
        <title>Genome architecture and evolution of a unichromosomal asexual nematode.</title>
        <authorList>
            <person name="Fradin H."/>
            <person name="Zegar C."/>
            <person name="Gutwein M."/>
            <person name="Lucas J."/>
            <person name="Kovtun M."/>
            <person name="Corcoran D."/>
            <person name="Baugh L.R."/>
            <person name="Kiontke K."/>
            <person name="Gunsalus K."/>
            <person name="Fitch D.H."/>
            <person name="Piano F."/>
        </authorList>
    </citation>
    <scope>NUCLEOTIDE SEQUENCE [LARGE SCALE GENOMIC DNA]</scope>
    <source>
        <strain evidence="1">PF1309</strain>
    </source>
</reference>
<dbReference type="Proteomes" id="UP000218231">
    <property type="component" value="Unassembled WGS sequence"/>
</dbReference>